<sequence length="145" mass="16303">MASLVEEDWAEFTQVVVIGENDNPLPKSLIVQYNPTSQFRAPLIIQVSATPTYKDNHVVPWRYNEGEFIPVSQEKASPAREVTNIAGIGGVTRSGRVYTPEELQKKDLTPKKKGKVAENQKEIVMEGEATKFLKLICHSEYELLD</sequence>
<organism evidence="1 2">
    <name type="scientific">Mucuna pruriens</name>
    <name type="common">Velvet bean</name>
    <name type="synonym">Dolichos pruriens</name>
    <dbReference type="NCBI Taxonomy" id="157652"/>
    <lineage>
        <taxon>Eukaryota</taxon>
        <taxon>Viridiplantae</taxon>
        <taxon>Streptophyta</taxon>
        <taxon>Embryophyta</taxon>
        <taxon>Tracheophyta</taxon>
        <taxon>Spermatophyta</taxon>
        <taxon>Magnoliopsida</taxon>
        <taxon>eudicotyledons</taxon>
        <taxon>Gunneridae</taxon>
        <taxon>Pentapetalae</taxon>
        <taxon>rosids</taxon>
        <taxon>fabids</taxon>
        <taxon>Fabales</taxon>
        <taxon>Fabaceae</taxon>
        <taxon>Papilionoideae</taxon>
        <taxon>50 kb inversion clade</taxon>
        <taxon>NPAAA clade</taxon>
        <taxon>indigoferoid/millettioid clade</taxon>
        <taxon>Phaseoleae</taxon>
        <taxon>Mucuna</taxon>
    </lineage>
</organism>
<comment type="caution">
    <text evidence="1">The sequence shown here is derived from an EMBL/GenBank/DDBJ whole genome shotgun (WGS) entry which is preliminary data.</text>
</comment>
<dbReference type="PANTHER" id="PTHR32108:SF9">
    <property type="entry name" value="REVERSE TRANSCRIPTASE RNASE H-LIKE DOMAIN-CONTAINING PROTEIN"/>
    <property type="match status" value="1"/>
</dbReference>
<dbReference type="Proteomes" id="UP000257109">
    <property type="component" value="Unassembled WGS sequence"/>
</dbReference>
<accession>A0A371G276</accession>
<dbReference type="PANTHER" id="PTHR32108">
    <property type="entry name" value="DNA-DIRECTED RNA POLYMERASE SUBUNIT ALPHA"/>
    <property type="match status" value="1"/>
</dbReference>
<proteinExistence type="predicted"/>
<feature type="non-terminal residue" evidence="1">
    <location>
        <position position="1"/>
    </location>
</feature>
<reference evidence="1" key="1">
    <citation type="submission" date="2018-05" db="EMBL/GenBank/DDBJ databases">
        <title>Draft genome of Mucuna pruriens seed.</title>
        <authorList>
            <person name="Nnadi N.E."/>
            <person name="Vos R."/>
            <person name="Hasami M.H."/>
            <person name="Devisetty U.K."/>
            <person name="Aguiy J.C."/>
        </authorList>
    </citation>
    <scope>NUCLEOTIDE SEQUENCE [LARGE SCALE GENOMIC DNA]</scope>
    <source>
        <strain evidence="1">JCA_2017</strain>
    </source>
</reference>
<dbReference type="EMBL" id="QJKJ01006990">
    <property type="protein sequence ID" value="RDX84628.1"/>
    <property type="molecule type" value="Genomic_DNA"/>
</dbReference>
<name>A0A371G276_MUCPR</name>
<evidence type="ECO:0000313" key="1">
    <source>
        <dbReference type="EMBL" id="RDX84628.1"/>
    </source>
</evidence>
<dbReference type="AlphaFoldDB" id="A0A371G276"/>
<keyword evidence="2" id="KW-1185">Reference proteome</keyword>
<protein>
    <submittedName>
        <fullName evidence="1">Uncharacterized protein</fullName>
    </submittedName>
</protein>
<gene>
    <name evidence="1" type="ORF">CR513_34293</name>
</gene>
<evidence type="ECO:0000313" key="2">
    <source>
        <dbReference type="Proteomes" id="UP000257109"/>
    </source>
</evidence>